<evidence type="ECO:0000259" key="9">
    <source>
        <dbReference type="SMART" id="SM00062"/>
    </source>
</evidence>
<comment type="similarity">
    <text evidence="1">Belongs to the transglycosylase Slt family.</text>
</comment>
<dbReference type="InterPro" id="IPR000189">
    <property type="entry name" value="Transglyc_AS"/>
</dbReference>
<dbReference type="CDD" id="cd01009">
    <property type="entry name" value="PBP2_YfhD_N"/>
    <property type="match status" value="1"/>
</dbReference>
<keyword evidence="3 8" id="KW-0732">Signal</keyword>
<comment type="catalytic activity">
    <reaction evidence="8">
        <text>Exolytic cleavage of the (1-&gt;4)-beta-glycosidic linkage between N-acetylmuramic acid (MurNAc) and N-acetylglucosamine (GlcNAc) residues in peptidoglycan, from either the reducing or the non-reducing ends of the peptidoglycan chains, with concomitant formation of a 1,6-anhydrobond in the MurNAc residue.</text>
        <dbReference type="EC" id="4.2.2.n1"/>
    </reaction>
</comment>
<dbReference type="PROSITE" id="PS00922">
    <property type="entry name" value="TRANSGLYCOSYLASE"/>
    <property type="match status" value="1"/>
</dbReference>
<dbReference type="InterPro" id="IPR001638">
    <property type="entry name" value="Solute-binding_3/MltF_N"/>
</dbReference>
<dbReference type="Pfam" id="PF00497">
    <property type="entry name" value="SBP_bac_3"/>
    <property type="match status" value="1"/>
</dbReference>
<dbReference type="HAMAP" id="MF_02016">
    <property type="entry name" value="MltF"/>
    <property type="match status" value="1"/>
</dbReference>
<dbReference type="InterPro" id="IPR023346">
    <property type="entry name" value="Lysozyme-like_dom_sf"/>
</dbReference>
<sequence length="486" mass="54275">MFAQSAFRARCARWLSAIGILLLLGGCVEEPSTLERVQAEGVLRVITRNSPATYFQDRNGETGFEYELVKRLAADLGVELQIETADNLDQLFARLGEAKGPVLAAASLVASDGRQQIARFSQPYLQVTPQVVYRNGQLRPTRPQDLLGKRILVLKGSSHAEQLAALKAELPELQYDESAEVEVVDLLRMVDEGQIDLTLVDSNELAMNQVYFPNVRVAFDFGDSQGLGWAVAPGEDRSLLEAIDTFLARAQQNGSLKRLTERYYGHVDVLGYVGAYTFAKHLQQRLPLYEKHFREAARIQGVDWRLLAAMGYQESLWQPTATSKTGVRGLMMLTLRTAQAMGVSNRLDPKQSIDGGAKYIVRVKEQLPAGIVEPDRTWFALAAYNVGAGHLEDARKLTEAEGLDPNKWLDVQKILPRLAQKQWYSKTRYGYARGGEPVHFVRNIRRYYDILTWVTQPQLEGTQVAESGLHVPGVNKNPPSEQLPPL</sequence>
<keyword evidence="5 8" id="KW-0998">Cell outer membrane</keyword>
<dbReference type="EMBL" id="JADPMV010000002">
    <property type="protein sequence ID" value="MBS7663561.1"/>
    <property type="molecule type" value="Genomic_DNA"/>
</dbReference>
<dbReference type="PANTHER" id="PTHR35936:SF32">
    <property type="entry name" value="MEMBRANE-BOUND LYTIC MUREIN TRANSGLYCOSYLASE F"/>
    <property type="match status" value="1"/>
</dbReference>
<reference evidence="10 11" key="1">
    <citation type="journal article" date="2021" name="Syst. Appl. Microbiol.">
        <title>Pseudomonas lalucatii sp. nov. isolated from Vallgornera, a karstic cave in Mallorca, Western Mediterranean.</title>
        <authorList>
            <person name="Busquets A."/>
            <person name="Mulet M."/>
            <person name="Gomila M."/>
            <person name="Garcia-Valdes E."/>
        </authorList>
    </citation>
    <scope>NUCLEOTIDE SEQUENCE [LARGE SCALE GENOMIC DNA]</scope>
    <source>
        <strain evidence="10 11">R1b54</strain>
    </source>
</reference>
<keyword evidence="4 8" id="KW-0472">Membrane</keyword>
<name>A0ABS5Q475_9PSED</name>
<evidence type="ECO:0000256" key="1">
    <source>
        <dbReference type="ARBA" id="ARBA00007734"/>
    </source>
</evidence>
<comment type="similarity">
    <text evidence="8">In the N-terminal section; belongs to the bacterial solute-binding protein 3 family.</text>
</comment>
<evidence type="ECO:0000256" key="2">
    <source>
        <dbReference type="ARBA" id="ARBA00010333"/>
    </source>
</evidence>
<comment type="caution">
    <text evidence="10">The sequence shown here is derived from an EMBL/GenBank/DDBJ whole genome shotgun (WGS) entry which is preliminary data.</text>
</comment>
<dbReference type="SUPFAM" id="SSF53850">
    <property type="entry name" value="Periplasmic binding protein-like II"/>
    <property type="match status" value="1"/>
</dbReference>
<evidence type="ECO:0000313" key="11">
    <source>
        <dbReference type="Proteomes" id="UP001196601"/>
    </source>
</evidence>
<dbReference type="InterPro" id="IPR008258">
    <property type="entry name" value="Transglycosylase_SLT_dom_1"/>
</dbReference>
<comment type="similarity">
    <text evidence="8">In the C-terminal section; belongs to the transglycosylase Slt family.</text>
</comment>
<keyword evidence="11" id="KW-1185">Reference proteome</keyword>
<dbReference type="PANTHER" id="PTHR35936">
    <property type="entry name" value="MEMBRANE-BOUND LYTIC MUREIN TRANSGLYCOSYLASE F"/>
    <property type="match status" value="1"/>
</dbReference>
<comment type="subcellular location">
    <subcellularLocation>
        <location evidence="8">Cell outer membrane</location>
        <topology evidence="8">Peripheral membrane protein</topology>
    </subcellularLocation>
    <text evidence="8">Attached to the inner leaflet of the outer membrane.</text>
</comment>
<comment type="caution">
    <text evidence="8">Lacks conserved residue(s) required for the propagation of feature annotation.</text>
</comment>
<keyword evidence="7 8" id="KW-0961">Cell wall biogenesis/degradation</keyword>
<proteinExistence type="inferred from homology"/>
<evidence type="ECO:0000256" key="6">
    <source>
        <dbReference type="ARBA" id="ARBA00023239"/>
    </source>
</evidence>
<evidence type="ECO:0000256" key="5">
    <source>
        <dbReference type="ARBA" id="ARBA00023237"/>
    </source>
</evidence>
<evidence type="ECO:0000313" key="10">
    <source>
        <dbReference type="EMBL" id="MBS7663561.1"/>
    </source>
</evidence>
<dbReference type="Gene3D" id="1.10.530.10">
    <property type="match status" value="1"/>
</dbReference>
<organism evidence="10 11">
    <name type="scientific">Pseudomonas lalucatii</name>
    <dbReference type="NCBI Taxonomy" id="1424203"/>
    <lineage>
        <taxon>Bacteria</taxon>
        <taxon>Pseudomonadati</taxon>
        <taxon>Pseudomonadota</taxon>
        <taxon>Gammaproteobacteria</taxon>
        <taxon>Pseudomonadales</taxon>
        <taxon>Pseudomonadaceae</taxon>
        <taxon>Pseudomonas</taxon>
    </lineage>
</organism>
<feature type="domain" description="Solute-binding protein family 3/N-terminal" evidence="9">
    <location>
        <begin position="42"/>
        <end position="267"/>
    </location>
</feature>
<evidence type="ECO:0000256" key="7">
    <source>
        <dbReference type="ARBA" id="ARBA00023316"/>
    </source>
</evidence>
<keyword evidence="6 8" id="KW-0456">Lyase</keyword>
<dbReference type="Pfam" id="PF01464">
    <property type="entry name" value="SLT"/>
    <property type="match status" value="1"/>
</dbReference>
<dbReference type="InterPro" id="IPR023703">
    <property type="entry name" value="MltF"/>
</dbReference>
<feature type="active site" evidence="8">
    <location>
        <position position="314"/>
    </location>
</feature>
<protein>
    <recommendedName>
        <fullName evidence="8">Membrane-bound lytic murein transglycosylase F</fullName>
        <ecNumber evidence="8">4.2.2.n1</ecNumber>
    </recommendedName>
    <alternativeName>
        <fullName evidence="8">Murein lyase F</fullName>
    </alternativeName>
</protein>
<dbReference type="CDD" id="cd13403">
    <property type="entry name" value="MLTF-like"/>
    <property type="match status" value="1"/>
</dbReference>
<dbReference type="SMART" id="SM00062">
    <property type="entry name" value="PBPb"/>
    <property type="match status" value="1"/>
</dbReference>
<dbReference type="Gene3D" id="3.40.190.10">
    <property type="entry name" value="Periplasmic binding protein-like II"/>
    <property type="match status" value="2"/>
</dbReference>
<gene>
    <name evidence="8 10" type="primary">mltF</name>
    <name evidence="10" type="ORF">I0D00_16670</name>
</gene>
<comment type="similarity">
    <text evidence="2">Belongs to the bacterial solute-binding protein 3 family.</text>
</comment>
<dbReference type="NCBIfam" id="NF008112">
    <property type="entry name" value="PRK10859.1"/>
    <property type="match status" value="1"/>
</dbReference>
<dbReference type="GO" id="GO:0016829">
    <property type="term" value="F:lyase activity"/>
    <property type="evidence" value="ECO:0007669"/>
    <property type="project" value="UniProtKB-KW"/>
</dbReference>
<dbReference type="EC" id="4.2.2.n1" evidence="8"/>
<evidence type="ECO:0000256" key="4">
    <source>
        <dbReference type="ARBA" id="ARBA00023136"/>
    </source>
</evidence>
<comment type="domain">
    <text evidence="8">The N-terminal domain does not have lytic activity and probably modulates enzymatic activity. The C-terminal domain is the catalytic active domain.</text>
</comment>
<evidence type="ECO:0000256" key="8">
    <source>
        <dbReference type="HAMAP-Rule" id="MF_02016"/>
    </source>
</evidence>
<accession>A0ABS5Q475</accession>
<evidence type="ECO:0000256" key="3">
    <source>
        <dbReference type="ARBA" id="ARBA00022729"/>
    </source>
</evidence>
<feature type="region of interest" description="LT domain" evidence="8">
    <location>
        <begin position="268"/>
        <end position="486"/>
    </location>
</feature>
<dbReference type="RefSeq" id="WP_213640947.1">
    <property type="nucleotide sequence ID" value="NZ_JADPMV010000002.1"/>
</dbReference>
<comment type="function">
    <text evidence="8">Murein-degrading enzyme that degrades murein glycan strands and insoluble, high-molecular weight murein sacculi, with the concomitant formation of a 1,6-anhydromuramoyl product. Lytic transglycosylases (LTs) play an integral role in the metabolism of the peptidoglycan (PG) sacculus. Their lytic action creates space within the PG sacculus to allow for its expansion as well as for the insertion of various structures such as secretion systems and flagella.</text>
</comment>
<dbReference type="Proteomes" id="UP001196601">
    <property type="component" value="Unassembled WGS sequence"/>
</dbReference>
<dbReference type="SUPFAM" id="SSF53955">
    <property type="entry name" value="Lysozyme-like"/>
    <property type="match status" value="1"/>
</dbReference>